<organism evidence="2 3">
    <name type="scientific">Cryoendolithus antarcticus</name>
    <dbReference type="NCBI Taxonomy" id="1507870"/>
    <lineage>
        <taxon>Eukaryota</taxon>
        <taxon>Fungi</taxon>
        <taxon>Dikarya</taxon>
        <taxon>Ascomycota</taxon>
        <taxon>Pezizomycotina</taxon>
        <taxon>Dothideomycetes</taxon>
        <taxon>Dothideomycetidae</taxon>
        <taxon>Cladosporiales</taxon>
        <taxon>Cladosporiaceae</taxon>
        <taxon>Cryoendolithus</taxon>
    </lineage>
</organism>
<reference evidence="3" key="1">
    <citation type="submission" date="2017-03" db="EMBL/GenBank/DDBJ databases">
        <title>Genomes of endolithic fungi from Antarctica.</title>
        <authorList>
            <person name="Coleine C."/>
            <person name="Masonjones S."/>
            <person name="Stajich J.E."/>
        </authorList>
    </citation>
    <scope>NUCLEOTIDE SEQUENCE [LARGE SCALE GENOMIC DNA]</scope>
    <source>
        <strain evidence="3">CCFEE 5527</strain>
    </source>
</reference>
<dbReference type="GO" id="GO:0006508">
    <property type="term" value="P:proteolysis"/>
    <property type="evidence" value="ECO:0007669"/>
    <property type="project" value="InterPro"/>
</dbReference>
<dbReference type="Gene3D" id="3.40.390.10">
    <property type="entry name" value="Collagenase (Catalytic Domain)"/>
    <property type="match status" value="1"/>
</dbReference>
<evidence type="ECO:0000313" key="3">
    <source>
        <dbReference type="Proteomes" id="UP000192596"/>
    </source>
</evidence>
<proteinExistence type="predicted"/>
<feature type="domain" description="Peptidase metallopeptidase" evidence="1">
    <location>
        <begin position="76"/>
        <end position="216"/>
    </location>
</feature>
<dbReference type="OrthoDB" id="291007at2759"/>
<dbReference type="InterPro" id="IPR024079">
    <property type="entry name" value="MetalloPept_cat_dom_sf"/>
</dbReference>
<keyword evidence="3" id="KW-1185">Reference proteome</keyword>
<dbReference type="Proteomes" id="UP000192596">
    <property type="component" value="Unassembled WGS sequence"/>
</dbReference>
<dbReference type="CDD" id="cd04327">
    <property type="entry name" value="ZnMc_MMP_like_3"/>
    <property type="match status" value="1"/>
</dbReference>
<dbReference type="InParanoid" id="A0A1V8T1G3"/>
<name>A0A1V8T1G3_9PEZI</name>
<protein>
    <recommendedName>
        <fullName evidence="1">Peptidase metallopeptidase domain-containing protein</fullName>
    </recommendedName>
</protein>
<dbReference type="SUPFAM" id="SSF55486">
    <property type="entry name" value="Metalloproteases ('zincins'), catalytic domain"/>
    <property type="match status" value="1"/>
</dbReference>
<dbReference type="InterPro" id="IPR001506">
    <property type="entry name" value="Peptidase_M12A"/>
</dbReference>
<comment type="caution">
    <text evidence="2">The sequence shown here is derived from an EMBL/GenBank/DDBJ whole genome shotgun (WGS) entry which is preliminary data.</text>
</comment>
<accession>A0A1V8T1G3</accession>
<dbReference type="Pfam" id="PF01400">
    <property type="entry name" value="Astacin"/>
    <property type="match status" value="1"/>
</dbReference>
<evidence type="ECO:0000259" key="1">
    <source>
        <dbReference type="SMART" id="SM00235"/>
    </source>
</evidence>
<dbReference type="STRING" id="1507870.A0A1V8T1G3"/>
<dbReference type="InterPro" id="IPR006026">
    <property type="entry name" value="Peptidase_Metallo"/>
</dbReference>
<sequence>MAPPSATIDETVIREDYPSKGSTTTTKVGAATNCKTVDTLAVDFSEVRTCTQLSSPGKTTVVGTQFSGPGSAALDNRKLWPNGTTLMVSIFGASPFVESKIKQFAVEWSNFANIQFVFVAPGNSDIHITCTPGGSWSYIGTDARHIPQDQPSMNFGWFNDQTADDEFRRVVVHEFGHAIGCIHEQSSPVSNIPWNKPVVYAYYLKSNGWDQAMVDSQVFAVADPSVTVDTPFDRTSIMEYSYPASFTLDGSSAPWNTDLSDIDKTFIMQLYPNFGLRRTTNDGVYLVNCFKGSEISSGVAYYSFLGSNDGQQPTAYIDVTKGSNVIWEGSPGSVSFPDGNTVNWAIVANAGSLGTYSHVGSARNKFESWNVYKDKYRLLYQVDGWSCYTVYWCF</sequence>
<dbReference type="GO" id="GO:0004222">
    <property type="term" value="F:metalloendopeptidase activity"/>
    <property type="evidence" value="ECO:0007669"/>
    <property type="project" value="InterPro"/>
</dbReference>
<gene>
    <name evidence="2" type="ORF">B0A48_09013</name>
</gene>
<dbReference type="AlphaFoldDB" id="A0A1V8T1G3"/>
<dbReference type="EMBL" id="NAJO01000019">
    <property type="protein sequence ID" value="OQO05246.1"/>
    <property type="molecule type" value="Genomic_DNA"/>
</dbReference>
<evidence type="ECO:0000313" key="2">
    <source>
        <dbReference type="EMBL" id="OQO05246.1"/>
    </source>
</evidence>
<dbReference type="GO" id="GO:0008270">
    <property type="term" value="F:zinc ion binding"/>
    <property type="evidence" value="ECO:0007669"/>
    <property type="project" value="InterPro"/>
</dbReference>
<dbReference type="SMART" id="SM00235">
    <property type="entry name" value="ZnMc"/>
    <property type="match status" value="1"/>
</dbReference>